<dbReference type="InterPro" id="IPR044543">
    <property type="entry name" value="YHJQ-like"/>
</dbReference>
<protein>
    <recommendedName>
        <fullName evidence="3">Ferredoxin</fullName>
    </recommendedName>
</protein>
<dbReference type="PANTHER" id="PTHR37310">
    <property type="entry name" value="CYTOPLASMIC PROTEIN-RELATED"/>
    <property type="match status" value="1"/>
</dbReference>
<dbReference type="Pfam" id="PF03860">
    <property type="entry name" value="Csp"/>
    <property type="match status" value="1"/>
</dbReference>
<dbReference type="EMBL" id="FUKJ01000322">
    <property type="protein sequence ID" value="SJM94280.1"/>
    <property type="molecule type" value="Genomic_DNA"/>
</dbReference>
<dbReference type="CDD" id="cd08026">
    <property type="entry name" value="DUF326"/>
    <property type="match status" value="1"/>
</dbReference>
<dbReference type="PANTHER" id="PTHR37310:SF1">
    <property type="entry name" value="CYTOPLASMIC PROTEIN"/>
    <property type="match status" value="1"/>
</dbReference>
<sequence length="116" mass="12493">MNHSTHTETSMQACIAACSHCHQVCLQTAMNHCLEAGGKHVAADHFRLIMNCAEICQTSANFQLSGSAFHRRVCEVCAEVCEACAVDCEKIGGMDECVAACRACAKSCRQMASVQH</sequence>
<name>A0A1R4HEG3_9GAMM</name>
<dbReference type="RefSeq" id="WP_087147734.1">
    <property type="nucleotide sequence ID" value="NZ_FUKJ01000322.1"/>
</dbReference>
<evidence type="ECO:0008006" key="3">
    <source>
        <dbReference type="Google" id="ProtNLM"/>
    </source>
</evidence>
<dbReference type="Proteomes" id="UP000195442">
    <property type="component" value="Unassembled WGS sequence"/>
</dbReference>
<dbReference type="OrthoDB" id="5396211at2"/>
<dbReference type="InterPro" id="IPR005560">
    <property type="entry name" value="Csp_YhjQ"/>
</dbReference>
<gene>
    <name evidence="1" type="ORF">CRENPOLYSF2_3890006</name>
</gene>
<evidence type="ECO:0000313" key="2">
    <source>
        <dbReference type="Proteomes" id="UP000195442"/>
    </source>
</evidence>
<organism evidence="1 2">
    <name type="scientific">Crenothrix polyspora</name>
    <dbReference type="NCBI Taxonomy" id="360316"/>
    <lineage>
        <taxon>Bacteria</taxon>
        <taxon>Pseudomonadati</taxon>
        <taxon>Pseudomonadota</taxon>
        <taxon>Gammaproteobacteria</taxon>
        <taxon>Methylococcales</taxon>
        <taxon>Crenotrichaceae</taxon>
        <taxon>Crenothrix</taxon>
    </lineage>
</organism>
<reference evidence="2" key="1">
    <citation type="submission" date="2017-02" db="EMBL/GenBank/DDBJ databases">
        <authorList>
            <person name="Daims H."/>
        </authorList>
    </citation>
    <scope>NUCLEOTIDE SEQUENCE [LARGE SCALE GENOMIC DNA]</scope>
</reference>
<dbReference type="AlphaFoldDB" id="A0A1R4HEG3"/>
<keyword evidence="2" id="KW-1185">Reference proteome</keyword>
<proteinExistence type="predicted"/>
<accession>A0A1R4HEG3</accession>
<dbReference type="Gene3D" id="1.20.1270.360">
    <property type="match status" value="1"/>
</dbReference>
<evidence type="ECO:0000313" key="1">
    <source>
        <dbReference type="EMBL" id="SJM94280.1"/>
    </source>
</evidence>